<sequence>MFFCQNNYIFNLSPAPLRGQGGFLFGRGAQPPTLWRGLRGDKASHSFFFFRPNAIALLSPYGCS</sequence>
<accession>A0A0F3GMR8</accession>
<evidence type="ECO:0000313" key="1">
    <source>
        <dbReference type="EMBL" id="KJU83112.1"/>
    </source>
</evidence>
<reference evidence="1 2" key="1">
    <citation type="submission" date="2015-02" db="EMBL/GenBank/DDBJ databases">
        <title>Single-cell genomics of uncultivated deep-branching MTB reveals a conserved set of magnetosome genes.</title>
        <authorList>
            <person name="Kolinko S."/>
            <person name="Richter M."/>
            <person name="Glockner F.O."/>
            <person name="Brachmann A."/>
            <person name="Schuler D."/>
        </authorList>
    </citation>
    <scope>NUCLEOTIDE SEQUENCE [LARGE SCALE GENOMIC DNA]</scope>
    <source>
        <strain evidence="1">TM-1</strain>
    </source>
</reference>
<dbReference type="EMBL" id="LACI01002034">
    <property type="protein sequence ID" value="KJU83112.1"/>
    <property type="molecule type" value="Genomic_DNA"/>
</dbReference>
<comment type="caution">
    <text evidence="1">The sequence shown here is derived from an EMBL/GenBank/DDBJ whole genome shotgun (WGS) entry which is preliminary data.</text>
</comment>
<dbReference type="Proteomes" id="UP000033423">
    <property type="component" value="Unassembled WGS sequence"/>
</dbReference>
<proteinExistence type="predicted"/>
<dbReference type="AlphaFoldDB" id="A0A0F3GMR8"/>
<name>A0A0F3GMR8_9BACT</name>
<gene>
    <name evidence="1" type="ORF">MBAV_004695</name>
</gene>
<protein>
    <submittedName>
        <fullName evidence="1">Uncharacterized protein</fullName>
    </submittedName>
</protein>
<organism evidence="1 2">
    <name type="scientific">Candidatus Magnetobacterium bavaricum</name>
    <dbReference type="NCBI Taxonomy" id="29290"/>
    <lineage>
        <taxon>Bacteria</taxon>
        <taxon>Pseudomonadati</taxon>
        <taxon>Nitrospirota</taxon>
        <taxon>Thermodesulfovibrionia</taxon>
        <taxon>Thermodesulfovibrionales</taxon>
        <taxon>Candidatus Magnetobacteriaceae</taxon>
        <taxon>Candidatus Magnetobacterium</taxon>
    </lineage>
</organism>
<evidence type="ECO:0000313" key="2">
    <source>
        <dbReference type="Proteomes" id="UP000033423"/>
    </source>
</evidence>
<keyword evidence="2" id="KW-1185">Reference proteome</keyword>